<evidence type="ECO:0000259" key="3">
    <source>
        <dbReference type="Pfam" id="PF00122"/>
    </source>
</evidence>
<dbReference type="Proteomes" id="UP000186817">
    <property type="component" value="Unassembled WGS sequence"/>
</dbReference>
<proteinExistence type="predicted"/>
<accession>A0A1Q9F726</accession>
<feature type="domain" description="P-type ATPase A" evidence="3">
    <location>
        <begin position="211"/>
        <end position="321"/>
    </location>
</feature>
<dbReference type="GO" id="GO:0055070">
    <property type="term" value="P:copper ion homeostasis"/>
    <property type="evidence" value="ECO:0007669"/>
    <property type="project" value="TreeGrafter"/>
</dbReference>
<dbReference type="Pfam" id="PF00122">
    <property type="entry name" value="E1-E2_ATPase"/>
    <property type="match status" value="1"/>
</dbReference>
<dbReference type="EMBL" id="LSRX01000002">
    <property type="protein sequence ID" value="OLQ15498.1"/>
    <property type="molecule type" value="Genomic_DNA"/>
</dbReference>
<dbReference type="PANTHER" id="PTHR43520">
    <property type="entry name" value="ATP7, ISOFORM B"/>
    <property type="match status" value="1"/>
</dbReference>
<dbReference type="GO" id="GO:0043682">
    <property type="term" value="F:P-type divalent copper transporter activity"/>
    <property type="evidence" value="ECO:0007669"/>
    <property type="project" value="TreeGrafter"/>
</dbReference>
<keyword evidence="5" id="KW-1185">Reference proteome</keyword>
<dbReference type="Gene3D" id="2.70.150.10">
    <property type="entry name" value="Calcium-transporting ATPase, cytoplasmic transduction domain A"/>
    <property type="match status" value="1"/>
</dbReference>
<dbReference type="SUPFAM" id="SSF81653">
    <property type="entry name" value="Calcium ATPase, transduction domain A"/>
    <property type="match status" value="1"/>
</dbReference>
<dbReference type="OrthoDB" id="421110at2759"/>
<dbReference type="InterPro" id="IPR059000">
    <property type="entry name" value="ATPase_P-type_domA"/>
</dbReference>
<evidence type="ECO:0000313" key="5">
    <source>
        <dbReference type="Proteomes" id="UP000186817"/>
    </source>
</evidence>
<dbReference type="GO" id="GO:0016020">
    <property type="term" value="C:membrane"/>
    <property type="evidence" value="ECO:0007669"/>
    <property type="project" value="TreeGrafter"/>
</dbReference>
<evidence type="ECO:0000256" key="1">
    <source>
        <dbReference type="ARBA" id="ARBA00022723"/>
    </source>
</evidence>
<gene>
    <name evidence="4" type="primary">copA</name>
    <name evidence="4" type="ORF">AK812_SmicGene242</name>
</gene>
<protein>
    <submittedName>
        <fullName evidence="4">Copper-exporting P-type ATPase A</fullName>
    </submittedName>
</protein>
<keyword evidence="1" id="KW-0479">Metal-binding</keyword>
<dbReference type="InterPro" id="IPR008250">
    <property type="entry name" value="ATPase_P-typ_transduc_dom_A_sf"/>
</dbReference>
<dbReference type="PANTHER" id="PTHR43520:SF8">
    <property type="entry name" value="P-TYPE CU(+) TRANSPORTER"/>
    <property type="match status" value="1"/>
</dbReference>
<dbReference type="GO" id="GO:0005507">
    <property type="term" value="F:copper ion binding"/>
    <property type="evidence" value="ECO:0007669"/>
    <property type="project" value="TreeGrafter"/>
</dbReference>
<organism evidence="4 5">
    <name type="scientific">Symbiodinium microadriaticum</name>
    <name type="common">Dinoflagellate</name>
    <name type="synonym">Zooxanthella microadriatica</name>
    <dbReference type="NCBI Taxonomy" id="2951"/>
    <lineage>
        <taxon>Eukaryota</taxon>
        <taxon>Sar</taxon>
        <taxon>Alveolata</taxon>
        <taxon>Dinophyceae</taxon>
        <taxon>Suessiales</taxon>
        <taxon>Symbiodiniaceae</taxon>
        <taxon>Symbiodinium</taxon>
    </lineage>
</organism>
<dbReference type="AlphaFoldDB" id="A0A1Q9F726"/>
<reference evidence="4 5" key="1">
    <citation type="submission" date="2016-02" db="EMBL/GenBank/DDBJ databases">
        <title>Genome analysis of coral dinoflagellate symbionts highlights evolutionary adaptations to a symbiotic lifestyle.</title>
        <authorList>
            <person name="Aranda M."/>
            <person name="Li Y."/>
            <person name="Liew Y.J."/>
            <person name="Baumgarten S."/>
            <person name="Simakov O."/>
            <person name="Wilson M."/>
            <person name="Piel J."/>
            <person name="Ashoor H."/>
            <person name="Bougouffa S."/>
            <person name="Bajic V.B."/>
            <person name="Ryu T."/>
            <person name="Ravasi T."/>
            <person name="Bayer T."/>
            <person name="Micklem G."/>
            <person name="Kim H."/>
            <person name="Bhak J."/>
            <person name="Lajeunesse T.C."/>
            <person name="Voolstra C.R."/>
        </authorList>
    </citation>
    <scope>NUCLEOTIDE SEQUENCE [LARGE SCALE GENOMIC DNA]</scope>
    <source>
        <strain evidence="4 5">CCMP2467</strain>
    </source>
</reference>
<keyword evidence="2" id="KW-1278">Translocase</keyword>
<sequence length="408" mass="43799">MLAPLPVQLIWQIADEKRSVRTELPEQLNPRDLVSSLQKQGFAIEPAEAGDVQATAGDRSLLGDLRCALPPTLLILTVVFLLPLTGSSQLLRFSCGIPGLHAETLLLFALSTPVQCCAAKRFHQAARRALKRRSPNMDVLISTATCLAYGYSTFMMALAIVFAICGETQEEPPPHFFETPCTLVTVVLIGRLLESGAKQRTTTSLDELVRTSPPKARLVSEDAKEPRDVATELVALEDLLEVWPSEVVPADGELSGWTVDGGLVSAAFDESLLTGESRPVPKAVGDTLIGGSRLVTGRAVRLRAKRVGSGTALQQIVSLVERAAASAGAAPAQRLADAAARSRFIPARSPSLIEVNSLVQIQSRDKNNIYIIGHAAFGQGLMQLERYEFEDCAVESLNAPTGVRLTST</sequence>
<comment type="caution">
    <text evidence="4">The sequence shown here is derived from an EMBL/GenBank/DDBJ whole genome shotgun (WGS) entry which is preliminary data.</text>
</comment>
<name>A0A1Q9F726_SYMMI</name>
<evidence type="ECO:0000256" key="2">
    <source>
        <dbReference type="ARBA" id="ARBA00022967"/>
    </source>
</evidence>
<evidence type="ECO:0000313" key="4">
    <source>
        <dbReference type="EMBL" id="OLQ15498.1"/>
    </source>
</evidence>